<dbReference type="SMART" id="SM00331">
    <property type="entry name" value="PP2C_SIG"/>
    <property type="match status" value="1"/>
</dbReference>
<evidence type="ECO:0000256" key="1">
    <source>
        <dbReference type="ARBA" id="ARBA00022801"/>
    </source>
</evidence>
<proteinExistence type="predicted"/>
<dbReference type="HOGENOM" id="CLU_000445_43_7_3"/>
<dbReference type="PANTHER" id="PTHR43156:SF2">
    <property type="entry name" value="STAGE II SPORULATION PROTEIN E"/>
    <property type="match status" value="1"/>
</dbReference>
<dbReference type="InterPro" id="IPR011006">
    <property type="entry name" value="CheY-like_superfamily"/>
</dbReference>
<dbReference type="PROSITE" id="PS50110">
    <property type="entry name" value="RESPONSE_REGULATORY"/>
    <property type="match status" value="1"/>
</dbReference>
<dbReference type="KEGG" id="cyj:Cyan7822_3542"/>
<dbReference type="OrthoDB" id="9763484at2"/>
<dbReference type="eggNOG" id="COG0745">
    <property type="taxonomic scope" value="Bacteria"/>
</dbReference>
<dbReference type="CDD" id="cd17574">
    <property type="entry name" value="REC_OmpR"/>
    <property type="match status" value="1"/>
</dbReference>
<evidence type="ECO:0000259" key="3">
    <source>
        <dbReference type="PROSITE" id="PS50110"/>
    </source>
</evidence>
<reference evidence="5" key="1">
    <citation type="journal article" date="2011" name="MBio">
        <title>Novel metabolic attributes of the genus Cyanothece, comprising a group of unicellular nitrogen-fixing Cyanobacteria.</title>
        <authorList>
            <person name="Bandyopadhyay A."/>
            <person name="Elvitigala T."/>
            <person name="Welsh E."/>
            <person name="Stockel J."/>
            <person name="Liberton M."/>
            <person name="Min H."/>
            <person name="Sherman L.A."/>
            <person name="Pakrasi H.B."/>
        </authorList>
    </citation>
    <scope>NUCLEOTIDE SEQUENCE [LARGE SCALE GENOMIC DNA]</scope>
    <source>
        <strain evidence="5">PCC 7822</strain>
    </source>
</reference>
<dbReference type="InterPro" id="IPR001932">
    <property type="entry name" value="PPM-type_phosphatase-like_dom"/>
</dbReference>
<dbReference type="InterPro" id="IPR001789">
    <property type="entry name" value="Sig_transdc_resp-reg_receiver"/>
</dbReference>
<dbReference type="AlphaFoldDB" id="E0UFB3"/>
<evidence type="ECO:0000313" key="5">
    <source>
        <dbReference type="Proteomes" id="UP000008206"/>
    </source>
</evidence>
<name>E0UFB3_GLOV7</name>
<organism evidence="4 5">
    <name type="scientific">Gloeothece verrucosa (strain PCC 7822)</name>
    <name type="common">Cyanothece sp. (strain PCC 7822)</name>
    <dbReference type="NCBI Taxonomy" id="497965"/>
    <lineage>
        <taxon>Bacteria</taxon>
        <taxon>Bacillati</taxon>
        <taxon>Cyanobacteriota</taxon>
        <taxon>Cyanophyceae</taxon>
        <taxon>Oscillatoriophycideae</taxon>
        <taxon>Chroococcales</taxon>
        <taxon>Aphanothecaceae</taxon>
        <taxon>Gloeothece</taxon>
        <taxon>Gloeothece verrucosa</taxon>
    </lineage>
</organism>
<dbReference type="Gene3D" id="3.60.40.10">
    <property type="entry name" value="PPM-type phosphatase domain"/>
    <property type="match status" value="1"/>
</dbReference>
<sequence>MAQILIIDDDLAIQKLLSKSLMRSQYQVIVASNGNEGLEKALQYCPALIICDWLMPGLDGLEVCRQIKATPKLSTTFFILLTAQGSLNDRIMGLDAGADDFLCKPIEINELQARVRAGLRLHQLSHDLQQQKQLLEDELTEAANYVCSILPEPITTPNLSIDFRFIPSLQLGGDSLDFFWLDEEHLVIYLLDVSGHGLRAALPSLSVINLIRYQGLNQVDYYQPIQVLTALNKTFQMNQRNDKYLTIWYGVYHQTSGYLTYASAGHPPAILLSYSSQGKVCKQHLRTTGLPIGMFAESRYEQSVCQIPSGSSLYLFSDGIYEIQQKDGQIWGLENFLQFLNNFHTYSLPSLDQLIKAIQYFHQNTHFQDDFSIIQINFFKD</sequence>
<dbReference type="SUPFAM" id="SSF52172">
    <property type="entry name" value="CheY-like"/>
    <property type="match status" value="1"/>
</dbReference>
<accession>E0UFB3</accession>
<dbReference type="Pfam" id="PF07228">
    <property type="entry name" value="SpoIIE"/>
    <property type="match status" value="1"/>
</dbReference>
<evidence type="ECO:0000256" key="2">
    <source>
        <dbReference type="PROSITE-ProRule" id="PRU00169"/>
    </source>
</evidence>
<dbReference type="InterPro" id="IPR052016">
    <property type="entry name" value="Bact_Sigma-Reg"/>
</dbReference>
<dbReference type="Proteomes" id="UP000008206">
    <property type="component" value="Chromosome"/>
</dbReference>
<dbReference type="Pfam" id="PF00072">
    <property type="entry name" value="Response_reg"/>
    <property type="match status" value="1"/>
</dbReference>
<dbReference type="EMBL" id="CP002198">
    <property type="protein sequence ID" value="ADN15484.1"/>
    <property type="molecule type" value="Genomic_DNA"/>
</dbReference>
<dbReference type="eggNOG" id="COG2208">
    <property type="taxonomic scope" value="Bacteria"/>
</dbReference>
<dbReference type="GO" id="GO:0016791">
    <property type="term" value="F:phosphatase activity"/>
    <property type="evidence" value="ECO:0007669"/>
    <property type="project" value="TreeGrafter"/>
</dbReference>
<dbReference type="STRING" id="497965.Cyan7822_3542"/>
<dbReference type="Gene3D" id="3.40.50.2300">
    <property type="match status" value="1"/>
</dbReference>
<dbReference type="GO" id="GO:0000160">
    <property type="term" value="P:phosphorelay signal transduction system"/>
    <property type="evidence" value="ECO:0007669"/>
    <property type="project" value="InterPro"/>
</dbReference>
<dbReference type="PANTHER" id="PTHR43156">
    <property type="entry name" value="STAGE II SPORULATION PROTEIN E-RELATED"/>
    <property type="match status" value="1"/>
</dbReference>
<evidence type="ECO:0000313" key="4">
    <source>
        <dbReference type="EMBL" id="ADN15484.1"/>
    </source>
</evidence>
<keyword evidence="1" id="KW-0378">Hydrolase</keyword>
<feature type="modified residue" description="4-aspartylphosphate" evidence="2">
    <location>
        <position position="52"/>
    </location>
</feature>
<feature type="domain" description="Response regulatory" evidence="3">
    <location>
        <begin position="3"/>
        <end position="119"/>
    </location>
</feature>
<gene>
    <name evidence="4" type="ordered locus">Cyan7822_3542</name>
</gene>
<protein>
    <submittedName>
        <fullName evidence="4">Response regulator receiver modulated serine phosphatase</fullName>
    </submittedName>
</protein>
<dbReference type="SMART" id="SM00448">
    <property type="entry name" value="REC"/>
    <property type="match status" value="1"/>
</dbReference>
<dbReference type="InterPro" id="IPR036457">
    <property type="entry name" value="PPM-type-like_dom_sf"/>
</dbReference>
<keyword evidence="2" id="KW-0597">Phosphoprotein</keyword>
<keyword evidence="5" id="KW-1185">Reference proteome</keyword>
<dbReference type="RefSeq" id="WP_013323553.1">
    <property type="nucleotide sequence ID" value="NC_014501.1"/>
</dbReference>